<feature type="compositionally biased region" description="Pro residues" evidence="1">
    <location>
        <begin position="11"/>
        <end position="31"/>
    </location>
</feature>
<evidence type="ECO:0000313" key="3">
    <source>
        <dbReference type="EnsemblPlants" id="PNT71337"/>
    </source>
</evidence>
<dbReference type="EnsemblPlants" id="PNT71337">
    <property type="protein sequence ID" value="PNT71337"/>
    <property type="gene ID" value="BRADI_2g26367v3"/>
</dbReference>
<dbReference type="AlphaFoldDB" id="A0A2K2DAN1"/>
<reference evidence="3" key="3">
    <citation type="submission" date="2018-08" db="UniProtKB">
        <authorList>
            <consortium name="EnsemblPlants"/>
        </authorList>
    </citation>
    <scope>IDENTIFICATION</scope>
    <source>
        <strain evidence="3">cv. Bd21</strain>
    </source>
</reference>
<evidence type="ECO:0000313" key="4">
    <source>
        <dbReference type="Proteomes" id="UP000008810"/>
    </source>
</evidence>
<reference evidence="2" key="2">
    <citation type="submission" date="2017-06" db="EMBL/GenBank/DDBJ databases">
        <title>WGS assembly of Brachypodium distachyon.</title>
        <authorList>
            <consortium name="The International Brachypodium Initiative"/>
            <person name="Lucas S."/>
            <person name="Harmon-Smith M."/>
            <person name="Lail K."/>
            <person name="Tice H."/>
            <person name="Grimwood J."/>
            <person name="Bruce D."/>
            <person name="Barry K."/>
            <person name="Shu S."/>
            <person name="Lindquist E."/>
            <person name="Wang M."/>
            <person name="Pitluck S."/>
            <person name="Vogel J.P."/>
            <person name="Garvin D.F."/>
            <person name="Mockler T.C."/>
            <person name="Schmutz J."/>
            <person name="Rokhsar D."/>
            <person name="Bevan M.W."/>
        </authorList>
    </citation>
    <scope>NUCLEOTIDE SEQUENCE</scope>
    <source>
        <strain evidence="2">Bd21</strain>
    </source>
</reference>
<protein>
    <submittedName>
        <fullName evidence="2 3">Uncharacterized protein</fullName>
    </submittedName>
</protein>
<evidence type="ECO:0000313" key="2">
    <source>
        <dbReference type="EMBL" id="PNT71337.1"/>
    </source>
</evidence>
<evidence type="ECO:0000256" key="1">
    <source>
        <dbReference type="SAM" id="MobiDB-lite"/>
    </source>
</evidence>
<proteinExistence type="predicted"/>
<dbReference type="Proteomes" id="UP000008810">
    <property type="component" value="Chromosome 2"/>
</dbReference>
<sequence length="127" mass="13212">MHRAALSLPSLCPPRAPRPTAPENSFPPPSSIPTAAFLSPPRPTPVTRRGALSAPPHRLCPTPPPIRRMTTTSRGRLLRRARARPLLPLPTRRAASAARTATGAAGRAAGSGALLLGALLKGVLVGF</sequence>
<keyword evidence="4" id="KW-1185">Reference proteome</keyword>
<feature type="region of interest" description="Disordered" evidence="1">
    <location>
        <begin position="1"/>
        <end position="69"/>
    </location>
</feature>
<accession>A0A2K2DAN1</accession>
<dbReference type="InParanoid" id="A0A2K2DAN1"/>
<dbReference type="EMBL" id="CM000881">
    <property type="protein sequence ID" value="PNT71337.1"/>
    <property type="molecule type" value="Genomic_DNA"/>
</dbReference>
<organism evidence="2">
    <name type="scientific">Brachypodium distachyon</name>
    <name type="common">Purple false brome</name>
    <name type="synonym">Trachynia distachya</name>
    <dbReference type="NCBI Taxonomy" id="15368"/>
    <lineage>
        <taxon>Eukaryota</taxon>
        <taxon>Viridiplantae</taxon>
        <taxon>Streptophyta</taxon>
        <taxon>Embryophyta</taxon>
        <taxon>Tracheophyta</taxon>
        <taxon>Spermatophyta</taxon>
        <taxon>Magnoliopsida</taxon>
        <taxon>Liliopsida</taxon>
        <taxon>Poales</taxon>
        <taxon>Poaceae</taxon>
        <taxon>BOP clade</taxon>
        <taxon>Pooideae</taxon>
        <taxon>Stipodae</taxon>
        <taxon>Brachypodieae</taxon>
        <taxon>Brachypodium</taxon>
    </lineage>
</organism>
<dbReference type="Gramene" id="PNT71337">
    <property type="protein sequence ID" value="PNT71337"/>
    <property type="gene ID" value="BRADI_2g26367v3"/>
</dbReference>
<name>A0A2K2DAN1_BRADI</name>
<reference evidence="2 3" key="1">
    <citation type="journal article" date="2010" name="Nature">
        <title>Genome sequencing and analysis of the model grass Brachypodium distachyon.</title>
        <authorList>
            <consortium name="International Brachypodium Initiative"/>
        </authorList>
    </citation>
    <scope>NUCLEOTIDE SEQUENCE [LARGE SCALE GENOMIC DNA]</scope>
    <source>
        <strain evidence="2 3">Bd21</strain>
    </source>
</reference>
<gene>
    <name evidence="2" type="ORF">BRADI_2g26367v3</name>
</gene>